<name>A0ABS6E8A7_9FIRM</name>
<dbReference type="Proteomes" id="UP000749471">
    <property type="component" value="Unassembled WGS sequence"/>
</dbReference>
<accession>A0ABS6E8A7</accession>
<protein>
    <recommendedName>
        <fullName evidence="3">L-2-amino-thiazoline-4-carboxylic acid hydrolase</fullName>
    </recommendedName>
</protein>
<evidence type="ECO:0000313" key="2">
    <source>
        <dbReference type="Proteomes" id="UP000749471"/>
    </source>
</evidence>
<gene>
    <name evidence="1" type="ORF">KQI42_14085</name>
</gene>
<keyword evidence="2" id="KW-1185">Reference proteome</keyword>
<evidence type="ECO:0008006" key="3">
    <source>
        <dbReference type="Google" id="ProtNLM"/>
    </source>
</evidence>
<proteinExistence type="predicted"/>
<comment type="caution">
    <text evidence="1">The sequence shown here is derived from an EMBL/GenBank/DDBJ whole genome shotgun (WGS) entry which is preliminary data.</text>
</comment>
<dbReference type="Pfam" id="PF19641">
    <property type="entry name" value="DUF6144"/>
    <property type="match status" value="1"/>
</dbReference>
<organism evidence="1 2">
    <name type="scientific">Tissierella simiarum</name>
    <dbReference type="NCBI Taxonomy" id="2841534"/>
    <lineage>
        <taxon>Bacteria</taxon>
        <taxon>Bacillati</taxon>
        <taxon>Bacillota</taxon>
        <taxon>Tissierellia</taxon>
        <taxon>Tissierellales</taxon>
        <taxon>Tissierellaceae</taxon>
        <taxon>Tissierella</taxon>
    </lineage>
</organism>
<dbReference type="InterPro" id="IPR046142">
    <property type="entry name" value="DUF6144"/>
</dbReference>
<dbReference type="EMBL" id="JAHLPM010000012">
    <property type="protein sequence ID" value="MBU5439147.1"/>
    <property type="molecule type" value="Genomic_DNA"/>
</dbReference>
<sequence>MAIFKFYQIHRSIREVLGEEMSIKIFPEYAILPDKMPAKEQAELGRKIMDRMDRLLDENTIKKIRQMHTCNPSKEQVAKIKELKEKTNSFDEFLQEYSKFLAPGYVRKDKDTLYVSFGLEKCVCGMFRKLETYEPISKTWCECCNGHVIKTYSMICDKMVFSEIVETIVCGGNDCIFKMVI</sequence>
<evidence type="ECO:0000313" key="1">
    <source>
        <dbReference type="EMBL" id="MBU5439147.1"/>
    </source>
</evidence>
<reference evidence="1 2" key="1">
    <citation type="submission" date="2021-06" db="EMBL/GenBank/DDBJ databases">
        <authorList>
            <person name="Sun Q."/>
            <person name="Li D."/>
        </authorList>
    </citation>
    <scope>NUCLEOTIDE SEQUENCE [LARGE SCALE GENOMIC DNA]</scope>
    <source>
        <strain evidence="1 2">MSJ-40</strain>
    </source>
</reference>
<dbReference type="RefSeq" id="WP_216520850.1">
    <property type="nucleotide sequence ID" value="NZ_JAHLPM010000012.1"/>
</dbReference>